<sequence>MPPKCPPPTTIPKNFNFFYGHHKPTQNRPTVRGGVFSNRQTLNPSQNHQRGTTNFDLEKWNPEQSISTSSPRPSPSEHYFSVAQTLSPIARYIVDSFRKHKHWGPPVVADLNKLRRVTPKLVAEKQPIPGS</sequence>
<evidence type="ECO:0000313" key="3">
    <source>
        <dbReference type="Proteomes" id="UP001177003"/>
    </source>
</evidence>
<evidence type="ECO:0000313" key="2">
    <source>
        <dbReference type="EMBL" id="CAI9269543.1"/>
    </source>
</evidence>
<feature type="compositionally biased region" description="Polar residues" evidence="1">
    <location>
        <begin position="37"/>
        <end position="55"/>
    </location>
</feature>
<reference evidence="2" key="1">
    <citation type="submission" date="2023-04" db="EMBL/GenBank/DDBJ databases">
        <authorList>
            <person name="Vijverberg K."/>
            <person name="Xiong W."/>
            <person name="Schranz E."/>
        </authorList>
    </citation>
    <scope>NUCLEOTIDE SEQUENCE</scope>
</reference>
<gene>
    <name evidence="2" type="ORF">LSALG_LOCUS9914</name>
</gene>
<proteinExistence type="predicted"/>
<dbReference type="AlphaFoldDB" id="A0AA35VIH5"/>
<name>A0AA35VIH5_LACSI</name>
<dbReference type="Proteomes" id="UP001177003">
    <property type="component" value="Chromosome 1"/>
</dbReference>
<accession>A0AA35VIH5</accession>
<protein>
    <submittedName>
        <fullName evidence="2">Uncharacterized protein</fullName>
    </submittedName>
</protein>
<keyword evidence="3" id="KW-1185">Reference proteome</keyword>
<organism evidence="2 3">
    <name type="scientific">Lactuca saligna</name>
    <name type="common">Willowleaf lettuce</name>
    <dbReference type="NCBI Taxonomy" id="75948"/>
    <lineage>
        <taxon>Eukaryota</taxon>
        <taxon>Viridiplantae</taxon>
        <taxon>Streptophyta</taxon>
        <taxon>Embryophyta</taxon>
        <taxon>Tracheophyta</taxon>
        <taxon>Spermatophyta</taxon>
        <taxon>Magnoliopsida</taxon>
        <taxon>eudicotyledons</taxon>
        <taxon>Gunneridae</taxon>
        <taxon>Pentapetalae</taxon>
        <taxon>asterids</taxon>
        <taxon>campanulids</taxon>
        <taxon>Asterales</taxon>
        <taxon>Asteraceae</taxon>
        <taxon>Cichorioideae</taxon>
        <taxon>Cichorieae</taxon>
        <taxon>Lactucinae</taxon>
        <taxon>Lactuca</taxon>
    </lineage>
</organism>
<evidence type="ECO:0000256" key="1">
    <source>
        <dbReference type="SAM" id="MobiDB-lite"/>
    </source>
</evidence>
<dbReference type="EMBL" id="OX465077">
    <property type="protein sequence ID" value="CAI9269543.1"/>
    <property type="molecule type" value="Genomic_DNA"/>
</dbReference>
<feature type="region of interest" description="Disordered" evidence="1">
    <location>
        <begin position="21"/>
        <end position="78"/>
    </location>
</feature>